<accession>A0A5A7P946</accession>
<reference evidence="3" key="1">
    <citation type="journal article" date="2019" name="Curr. Biol.">
        <title>Genome Sequence of Striga asiatica Provides Insight into the Evolution of Plant Parasitism.</title>
        <authorList>
            <person name="Yoshida S."/>
            <person name="Kim S."/>
            <person name="Wafula E.K."/>
            <person name="Tanskanen J."/>
            <person name="Kim Y.M."/>
            <person name="Honaas L."/>
            <person name="Yang Z."/>
            <person name="Spallek T."/>
            <person name="Conn C.E."/>
            <person name="Ichihashi Y."/>
            <person name="Cheong K."/>
            <person name="Cui S."/>
            <person name="Der J.P."/>
            <person name="Gundlach H."/>
            <person name="Jiao Y."/>
            <person name="Hori C."/>
            <person name="Ishida J.K."/>
            <person name="Kasahara H."/>
            <person name="Kiba T."/>
            <person name="Kim M.S."/>
            <person name="Koo N."/>
            <person name="Laohavisit A."/>
            <person name="Lee Y.H."/>
            <person name="Lumba S."/>
            <person name="McCourt P."/>
            <person name="Mortimer J.C."/>
            <person name="Mutuku J.M."/>
            <person name="Nomura T."/>
            <person name="Sasaki-Sekimoto Y."/>
            <person name="Seto Y."/>
            <person name="Wang Y."/>
            <person name="Wakatake T."/>
            <person name="Sakakibara H."/>
            <person name="Demura T."/>
            <person name="Yamaguchi S."/>
            <person name="Yoneyama K."/>
            <person name="Manabe R.I."/>
            <person name="Nelson D.C."/>
            <person name="Schulman A.H."/>
            <person name="Timko M.P."/>
            <person name="dePamphilis C.W."/>
            <person name="Choi D."/>
            <person name="Shirasu K."/>
        </authorList>
    </citation>
    <scope>NUCLEOTIDE SEQUENCE [LARGE SCALE GENOMIC DNA]</scope>
    <source>
        <strain evidence="3">cv. UVA1</strain>
    </source>
</reference>
<protein>
    <submittedName>
        <fullName evidence="2">Mitochondrial import inner membrane translocase</fullName>
    </submittedName>
</protein>
<organism evidence="2 3">
    <name type="scientific">Striga asiatica</name>
    <name type="common">Asiatic witchweed</name>
    <name type="synonym">Buchnera asiatica</name>
    <dbReference type="NCBI Taxonomy" id="4170"/>
    <lineage>
        <taxon>Eukaryota</taxon>
        <taxon>Viridiplantae</taxon>
        <taxon>Streptophyta</taxon>
        <taxon>Embryophyta</taxon>
        <taxon>Tracheophyta</taxon>
        <taxon>Spermatophyta</taxon>
        <taxon>Magnoliopsida</taxon>
        <taxon>eudicotyledons</taxon>
        <taxon>Gunneridae</taxon>
        <taxon>Pentapetalae</taxon>
        <taxon>asterids</taxon>
        <taxon>lamiids</taxon>
        <taxon>Lamiales</taxon>
        <taxon>Orobanchaceae</taxon>
        <taxon>Buchnereae</taxon>
        <taxon>Striga</taxon>
    </lineage>
</organism>
<evidence type="ECO:0000256" key="1">
    <source>
        <dbReference type="SAM" id="MobiDB-lite"/>
    </source>
</evidence>
<feature type="region of interest" description="Disordered" evidence="1">
    <location>
        <begin position="13"/>
        <end position="69"/>
    </location>
</feature>
<keyword evidence="3" id="KW-1185">Reference proteome</keyword>
<name>A0A5A7P946_STRAF</name>
<dbReference type="Proteomes" id="UP000325081">
    <property type="component" value="Unassembled WGS sequence"/>
</dbReference>
<evidence type="ECO:0000313" key="2">
    <source>
        <dbReference type="EMBL" id="GER29008.1"/>
    </source>
</evidence>
<dbReference type="AlphaFoldDB" id="A0A5A7P946"/>
<sequence length="129" mass="14142">MFLVVLGLAQPYQAPYRDQGPPQPKNLSVQTHHKIGAGESASCKISPDHHEGGNRSPPPSPAFTPSEIPATIVPVGAKEAEPRRWSGAAAVKGKRVYCFNDVGIKFQRENFDLKKFLSRSPYCTLELDL</sequence>
<gene>
    <name evidence="2" type="ORF">STAS_04836</name>
</gene>
<proteinExistence type="predicted"/>
<comment type="caution">
    <text evidence="2">The sequence shown here is derived from an EMBL/GenBank/DDBJ whole genome shotgun (WGS) entry which is preliminary data.</text>
</comment>
<dbReference type="EMBL" id="BKCP01003335">
    <property type="protein sequence ID" value="GER29008.1"/>
    <property type="molecule type" value="Genomic_DNA"/>
</dbReference>
<evidence type="ECO:0000313" key="3">
    <source>
        <dbReference type="Proteomes" id="UP000325081"/>
    </source>
</evidence>